<feature type="region of interest" description="Disordered" evidence="1">
    <location>
        <begin position="1"/>
        <end position="47"/>
    </location>
</feature>
<dbReference type="EMBL" id="FR799010">
    <property type="protein sequence ID" value="CAM43945.2"/>
    <property type="molecule type" value="Genomic_DNA"/>
</dbReference>
<feature type="region of interest" description="Disordered" evidence="1">
    <location>
        <begin position="637"/>
        <end position="659"/>
    </location>
</feature>
<evidence type="ECO:0000256" key="1">
    <source>
        <dbReference type="SAM" id="MobiDB-lite"/>
    </source>
</evidence>
<proteinExistence type="predicted"/>
<feature type="compositionally biased region" description="Low complexity" evidence="1">
    <location>
        <begin position="894"/>
        <end position="907"/>
    </location>
</feature>
<feature type="region of interest" description="Disordered" evidence="1">
    <location>
        <begin position="887"/>
        <end position="907"/>
    </location>
</feature>
<reference evidence="2 3" key="1">
    <citation type="journal article" date="2007" name="Nat. Genet.">
        <title>Comparative genomic analysis of three Leishmania species that cause diverse human disease.</title>
        <authorList>
            <person name="Peacock C.S."/>
            <person name="Seeger K."/>
            <person name="Harris D."/>
            <person name="Murphy L."/>
            <person name="Ruiz J.C."/>
            <person name="Quail M.A."/>
            <person name="Peters N."/>
            <person name="Adlem E."/>
            <person name="Tivey A."/>
            <person name="Aslett M."/>
            <person name="Kerhornou A."/>
            <person name="Ivens A."/>
            <person name="Fraser A."/>
            <person name="Rajandream M.A."/>
            <person name="Carver T."/>
            <person name="Norbertczak H."/>
            <person name="Chillingworth T."/>
            <person name="Hance Z."/>
            <person name="Jagels K."/>
            <person name="Moule S."/>
            <person name="Ormond D."/>
            <person name="Rutter S."/>
            <person name="Squares R."/>
            <person name="Whitehead S."/>
            <person name="Rabbinowitsch E."/>
            <person name="Arrowsmith C."/>
            <person name="White B."/>
            <person name="Thurston S."/>
            <person name="Bringaud F."/>
            <person name="Baldauf S.L."/>
            <person name="Faulconbridge A."/>
            <person name="Jeffares D."/>
            <person name="Depledge D.P."/>
            <person name="Oyola S.O."/>
            <person name="Hilley J.D."/>
            <person name="Brito L.O."/>
            <person name="Tosi L.R."/>
            <person name="Barrell B."/>
            <person name="Cruz A.K."/>
            <person name="Mottram J.C."/>
            <person name="Smith D.F."/>
            <person name="Berriman M."/>
        </authorList>
    </citation>
    <scope>NUCLEOTIDE SEQUENCE [LARGE SCALE GENOMIC DNA]</scope>
    <source>
        <strain evidence="2 3">MHOM/BR/75/M2904</strain>
    </source>
</reference>
<dbReference type="GeneID" id="5419788"/>
<evidence type="ECO:0000313" key="3">
    <source>
        <dbReference type="Proteomes" id="UP000007258"/>
    </source>
</evidence>
<dbReference type="CDD" id="cd23674">
    <property type="entry name" value="MPSS4"/>
    <property type="match status" value="1"/>
</dbReference>
<dbReference type="RefSeq" id="XP_001568813.2">
    <property type="nucleotide sequence ID" value="XM_001568763.2"/>
</dbReference>
<reference evidence="2 3" key="2">
    <citation type="journal article" date="2011" name="Genome Res.">
        <title>Chromosome and gene copy number variation allow major structural change between species and strains of Leishmania.</title>
        <authorList>
            <person name="Rogers M.B."/>
            <person name="Hilley J.D."/>
            <person name="Dickens N.J."/>
            <person name="Wilkes J."/>
            <person name="Bates P.A."/>
            <person name="Depledge D.P."/>
            <person name="Harris D."/>
            <person name="Her Y."/>
            <person name="Herzyk P."/>
            <person name="Imamura H."/>
            <person name="Otto T.D."/>
            <person name="Sanders M."/>
            <person name="Seeger K."/>
            <person name="Dujardin J.C."/>
            <person name="Berriman M."/>
            <person name="Smith D.F."/>
            <person name="Hertz-Fowler C."/>
            <person name="Mottram J.C."/>
        </authorList>
    </citation>
    <scope>NUCLEOTIDE SEQUENCE [LARGE SCALE GENOMIC DNA]</scope>
    <source>
        <strain evidence="2 3">MHOM/BR/75/M2904</strain>
    </source>
</reference>
<dbReference type="InParanoid" id="A4HP38"/>
<feature type="compositionally biased region" description="Low complexity" evidence="1">
    <location>
        <begin position="88"/>
        <end position="103"/>
    </location>
</feature>
<accession>A4HP38</accession>
<feature type="region of interest" description="Disordered" evidence="1">
    <location>
        <begin position="81"/>
        <end position="103"/>
    </location>
</feature>
<gene>
    <name evidence="2" type="ORF">LBRM_35_1930</name>
</gene>
<name>A4HP38_LEIBR</name>
<dbReference type="VEuPathDB" id="TriTrypDB:LbrM.35.1930"/>
<evidence type="ECO:0000313" key="2">
    <source>
        <dbReference type="EMBL" id="CAM43945.2"/>
    </source>
</evidence>
<dbReference type="KEGG" id="lbz:LBRM_35_1930"/>
<keyword evidence="3" id="KW-1185">Reference proteome</keyword>
<sequence length="1906" mass="202908">MCARNPSFQHGLEGKEEGEEEHSCPLTREKESHTVVQHSPHSHRGTADGGGYVCVLGSALARAAAAMNRFSVRLLGNYSRTPGAQQHSQAAQTVSSSTTRSSSVLGSLVRMRNQFHRLRHAQQQQAITAVSARYRLHAAVRTPAATTSRTACQIDMDDFVGQEDSSDAGSSATPSVLQTAVILCTEALRLLSGEVRCNDTLSDVPQNSPSYGSEIGKLLTTASAFGASTTFPRVQQALHWIKLNKELLLTPRQVMSLCMPLITLADGATAGVAFVLEELYEPLLLALQDVASTSTASAPESADSASSNTTAVVQQNLVAITSAMGMVAKWSGLRLGSKSKESLTSSSSESQATAKPNVAVKELDKMLRIAEACVAALRRQCDRCSRSGPDEAFAAMAHLSPSDVLQWIQCLHGLEKMLMLVTPTLGASRDQAESASRRILLCYRALLPLVQRTLELAGGGTGAAVAAVSGTASSATLATGATTTGVRVADAVELIQVGLHASIEPTHGDLVLSYGLQALPVSLASATVKDLSDVAQVVNRARQRRPSALSAPLLLSIQAAFRPALFLLHETHAVQLRASDCGILLSSLSRWEEVPGVTVSADIVELLSQRFGEQMHVVGAGQLVPFVASLARFEERQRRPRNSGAAGQSVEGAAEKGEDLADEDAQLAASGVVWGPPEATADSFMSSPLRGPHRRGAAVVRYRFSTTLRVVSQCVQRAIVLAGDNETPGEPTTPPRLLATDAAQLLTSFVQLSAPRCADFFNKVEPLLAHAIQDYADTPSPDSAAIRLSVATGDAVQRFARYAAQQCEETGPQCSNPTSQEPKEEAIVLGMQRATALLNGVSRGLTKLILDAASPKDLVLTCSVLRHRLLGKRATASDVVVNGDEGALGQPKNTTPSIAAARTRTRASPRTWTKREVKLATVFATQAVKVAPECNGVELSALASVASSLCTAGVLPRPVAQQLMRAMWARCAAGLAVAPRGEAARSEAAALTLSLDNCKTLMDASRSTCLSGTLPPLIFLEVFMSQCGALLEENAGVVRDEDSLSTVRGTARAHIEAITKLRRASDLGRSLVSYFGSLRPLLDTASGDTVMQNTPWREAQVGALESYLEVVHSAVEKYAEEATCSETWWTESDGGSPPPMPLELLSTIANVTAQIYRLAHSGDDSTKRGHGIPAAVSAIPDEVLDAEGDELYGSVTVEDGVGGVSLPELGSKALEHDVGRLPLLDSPPAGLSTATLDQAVRDTLGLLGDTIVALARQQEPLSSSVTASTWDETAGEKERLTTAPFHVLVQNPKHLLMLLRAFETVQHTHTEMLYSILPELHDCADRLDPLELSLLIRALAQLGAWNSRLLSALAAAVTSKMDKCELRQCYTLLRGLCRSGCASPETYVELRSLPQNDWYTGHDGALSKAAAAQKPLQRLAESALLRLDTFVRTKDAFMSLARTAAAADLVGVVKTLCFFHAPPPATYDAFVVLAIRRLVSQAQRLSLRTVVQHTTALLNAVSELRQPDQQRVSAQALWTILRRAFASFNAADATGAFDGALDLQACWELTRFAALHSLQYGRGTTRDFFAPIVVSTTGQRVASCASVTQTHLGSLIEAHASDFAASTRSPLPPLTAAERAALRRYALHASPCLVRGDRELEAYVCAPLKLARLIAAGDPSTLVHVATTAAPAAQGRRCIRLLACLLRSDLWPPSISAATPNTQMLVAALRRLWTAAELHSFLHHSPGAFSAEELLVLAAAADRVHQYSADSDSWREDCIVAVRQLCAATTEWRLPAAVDAWMLFAMPIVASSSMLATPLLSYSDELFSMLVGSGGVLVTRFAHAQRSWTTSGARMLPELLRLFCGPGQLDVAMLHSGAVGGDTLPFTLPNTAADASAATARFVEVYGELLRCFSSCLVGTHGGAPE</sequence>
<dbReference type="Proteomes" id="UP000007258">
    <property type="component" value="Chromosome 36"/>
</dbReference>
<organism evidence="2 3">
    <name type="scientific">Leishmania braziliensis</name>
    <dbReference type="NCBI Taxonomy" id="5660"/>
    <lineage>
        <taxon>Eukaryota</taxon>
        <taxon>Discoba</taxon>
        <taxon>Euglenozoa</taxon>
        <taxon>Kinetoplastea</taxon>
        <taxon>Metakinetoplastina</taxon>
        <taxon>Trypanosomatida</taxon>
        <taxon>Trypanosomatidae</taxon>
        <taxon>Leishmaniinae</taxon>
        <taxon>Leishmania</taxon>
        <taxon>Leishmania braziliensis species complex</taxon>
    </lineage>
</organism>
<protein>
    <submittedName>
        <fullName evidence="2">Uncharacterized protein</fullName>
    </submittedName>
</protein>
<feature type="compositionally biased region" description="Basic and acidic residues" evidence="1">
    <location>
        <begin position="21"/>
        <end position="33"/>
    </location>
</feature>